<evidence type="ECO:0000256" key="1">
    <source>
        <dbReference type="SAM" id="Coils"/>
    </source>
</evidence>
<keyword evidence="2" id="KW-0812">Transmembrane</keyword>
<keyword evidence="3" id="KW-0614">Plasmid</keyword>
<dbReference type="EMBL" id="CP005761">
    <property type="protein sequence ID" value="AHH11621.1"/>
    <property type="molecule type" value="Genomic_DNA"/>
</dbReference>
<proteinExistence type="predicted"/>
<reference evidence="3" key="1">
    <citation type="submission" date="2013-04" db="EMBL/GenBank/DDBJ databases">
        <title>Comparative Genomics of Relapsing Fever Spirochetes.</title>
        <authorList>
            <person name="Schwan T.G."/>
            <person name="Raffel S.J."/>
            <person name="Porcella S.F."/>
            <person name="Martens C.A."/>
            <person name="Bruno D.P."/>
            <person name="Ricklefs S.M."/>
            <person name="Barbian K.B."/>
        </authorList>
    </citation>
    <scope>NUCLEOTIDE SEQUENCE</scope>
    <source>
        <strain evidence="3">Co53</strain>
        <plasmid evidence="3">unnamed</plasmid>
    </source>
</reference>
<dbReference type="Pfam" id="PF02524">
    <property type="entry name" value="KID"/>
    <property type="match status" value="2"/>
</dbReference>
<name>W5T2S0_9SPIR</name>
<keyword evidence="2" id="KW-1133">Transmembrane helix</keyword>
<dbReference type="InterPro" id="IPR003900">
    <property type="entry name" value="KID_repeat"/>
</dbReference>
<dbReference type="AlphaFoldDB" id="W5T2S0"/>
<dbReference type="NCBIfam" id="NF040500">
    <property type="entry name" value="Bdr_N_group2"/>
    <property type="match status" value="1"/>
</dbReference>
<gene>
    <name evidence="3" type="ORF">BCO_0006601</name>
</gene>
<evidence type="ECO:0000313" key="3">
    <source>
        <dbReference type="EMBL" id="AHH11621.1"/>
    </source>
</evidence>
<dbReference type="RefSeq" id="WP_025408842.1">
    <property type="nucleotide sequence ID" value="NZ_CP005761.1"/>
</dbReference>
<feature type="coiled-coil region" evidence="1">
    <location>
        <begin position="40"/>
        <end position="133"/>
    </location>
</feature>
<protein>
    <submittedName>
        <fullName evidence="3">BDR-repeat family protein</fullName>
    </submittedName>
</protein>
<feature type="transmembrane region" description="Helical" evidence="2">
    <location>
        <begin position="151"/>
        <end position="171"/>
    </location>
</feature>
<sequence length="177" mass="20532">MGNLAYKVYRTEDLKKEFLNKGFTEEAVDFILLHNDNFSFEILKEKINSLEQQIMNVENNLKKDIEFTKIEFRRDISNLDIKIDNVEKNLQKDISNLDVKIDNVEKNLQKDISNLEKNLLKEMESNNAILREEMKNSHSILLEKLGVGNRMLTIITAIGIPIIISIIMSLISKFFVG</sequence>
<organism evidence="3">
    <name type="scientific">Borrelia coriaceae ATCC 43381</name>
    <dbReference type="NCBI Taxonomy" id="1408429"/>
    <lineage>
        <taxon>Bacteria</taxon>
        <taxon>Pseudomonadati</taxon>
        <taxon>Spirochaetota</taxon>
        <taxon>Spirochaetia</taxon>
        <taxon>Spirochaetales</taxon>
        <taxon>Borreliaceae</taxon>
        <taxon>Borrelia</taxon>
    </lineage>
</organism>
<keyword evidence="2" id="KW-0472">Membrane</keyword>
<geneLocation type="plasmid" evidence="3">
    <name>unnamed</name>
</geneLocation>
<accession>W5T2S0</accession>
<dbReference type="HOGENOM" id="CLU_077086_2_0_12"/>
<dbReference type="Gene3D" id="1.20.5.340">
    <property type="match status" value="1"/>
</dbReference>
<evidence type="ECO:0000256" key="2">
    <source>
        <dbReference type="SAM" id="Phobius"/>
    </source>
</evidence>
<dbReference type="OrthoDB" id="352089at2"/>
<keyword evidence="1" id="KW-0175">Coiled coil</keyword>